<proteinExistence type="predicted"/>
<sequence>MLTKNYSTAVILMASNVLDGGKDIKDVPAEFQADVKDIINGATSVEVKPEANPTVVINPSKEAAK</sequence>
<organism evidence="1 2">
    <name type="scientific">Secundilactobacillus pentosiphilus</name>
    <dbReference type="NCBI Taxonomy" id="1714682"/>
    <lineage>
        <taxon>Bacteria</taxon>
        <taxon>Bacillati</taxon>
        <taxon>Bacillota</taxon>
        <taxon>Bacilli</taxon>
        <taxon>Lactobacillales</taxon>
        <taxon>Lactobacillaceae</taxon>
        <taxon>Secundilactobacillus</taxon>
    </lineage>
</organism>
<evidence type="ECO:0000313" key="2">
    <source>
        <dbReference type="Proteomes" id="UP000198414"/>
    </source>
</evidence>
<evidence type="ECO:0000313" key="1">
    <source>
        <dbReference type="EMBL" id="GAX07046.1"/>
    </source>
</evidence>
<reference evidence="1 2" key="1">
    <citation type="submission" date="2015-11" db="EMBL/GenBank/DDBJ databases">
        <title>Draft genome sequences of new species of the genus Lactobacillus isolated from orchardgrass silage.</title>
        <authorList>
            <person name="Tohno M."/>
            <person name="Tanizawa Y."/>
            <person name="Arita M."/>
        </authorList>
    </citation>
    <scope>NUCLEOTIDE SEQUENCE [LARGE SCALE GENOMIC DNA]</scope>
    <source>
        <strain evidence="1 2">IWT25</strain>
    </source>
</reference>
<protein>
    <submittedName>
        <fullName evidence="1">Uncharacterized protein</fullName>
    </submittedName>
</protein>
<dbReference type="AlphaFoldDB" id="A0A1Z5IZI1"/>
<accession>A0A1Z5IZI1</accession>
<comment type="caution">
    <text evidence="1">The sequence shown here is derived from an EMBL/GenBank/DDBJ whole genome shotgun (WGS) entry which is preliminary data.</text>
</comment>
<dbReference type="RefSeq" id="WP_089121949.1">
    <property type="nucleotide sequence ID" value="NZ_BCMI01000033.1"/>
</dbReference>
<name>A0A1Z5IZI1_9LACO</name>
<dbReference type="EMBL" id="BCMI01000033">
    <property type="protein sequence ID" value="GAX07046.1"/>
    <property type="molecule type" value="Genomic_DNA"/>
</dbReference>
<gene>
    <name evidence="1" type="ORF">IWT25_02394</name>
</gene>
<dbReference type="OrthoDB" id="2328733at2"/>
<dbReference type="Proteomes" id="UP000198414">
    <property type="component" value="Unassembled WGS sequence"/>
</dbReference>